<feature type="region of interest" description="Disordered" evidence="1">
    <location>
        <begin position="1"/>
        <end position="69"/>
    </location>
</feature>
<dbReference type="InterPro" id="IPR007922">
    <property type="entry name" value="DciA-like"/>
</dbReference>
<name>A0A852U997_9ACTN</name>
<dbReference type="Pfam" id="PF05258">
    <property type="entry name" value="DciA"/>
    <property type="match status" value="1"/>
</dbReference>
<proteinExistence type="predicted"/>
<evidence type="ECO:0000256" key="1">
    <source>
        <dbReference type="SAM" id="MobiDB-lite"/>
    </source>
</evidence>
<keyword evidence="3" id="KW-1185">Reference proteome</keyword>
<sequence length="176" mass="18784">MSSDADPPTPPPGTPAGGGGDQGGDRSAPSGIELARQALAQARAAAKDRGAAPDSTPRRVRRGPVRSRSEPQLFGDAVRAWLIENGWQEQVAIGGVFGRWAQIVGDRLAEHVRPETFEEGELVVSVDSPTWATQVRALTPQLLRRLNEELGQGSVRSIKVRGPGRGRGAAGQWRVR</sequence>
<dbReference type="AlphaFoldDB" id="A0A852U997"/>
<dbReference type="RefSeq" id="WP_179646131.1">
    <property type="nucleotide sequence ID" value="NZ_BAAAYY010000045.1"/>
</dbReference>
<protein>
    <submittedName>
        <fullName evidence="2">Putative nucleic acid-binding Zn ribbon protein</fullName>
    </submittedName>
</protein>
<comment type="caution">
    <text evidence="2">The sequence shown here is derived from an EMBL/GenBank/DDBJ whole genome shotgun (WGS) entry which is preliminary data.</text>
</comment>
<organism evidence="2 3">
    <name type="scientific">Spinactinospora alkalitolerans</name>
    <dbReference type="NCBI Taxonomy" id="687207"/>
    <lineage>
        <taxon>Bacteria</taxon>
        <taxon>Bacillati</taxon>
        <taxon>Actinomycetota</taxon>
        <taxon>Actinomycetes</taxon>
        <taxon>Streptosporangiales</taxon>
        <taxon>Nocardiopsidaceae</taxon>
        <taxon>Spinactinospora</taxon>
    </lineage>
</organism>
<dbReference type="Proteomes" id="UP000589036">
    <property type="component" value="Unassembled WGS sequence"/>
</dbReference>
<feature type="compositionally biased region" description="Low complexity" evidence="1">
    <location>
        <begin position="34"/>
        <end position="44"/>
    </location>
</feature>
<reference evidence="2 3" key="1">
    <citation type="submission" date="2020-07" db="EMBL/GenBank/DDBJ databases">
        <title>Sequencing the genomes of 1000 actinobacteria strains.</title>
        <authorList>
            <person name="Klenk H.-P."/>
        </authorList>
    </citation>
    <scope>NUCLEOTIDE SEQUENCE [LARGE SCALE GENOMIC DNA]</scope>
    <source>
        <strain evidence="2 3">CXB654</strain>
    </source>
</reference>
<evidence type="ECO:0000313" key="3">
    <source>
        <dbReference type="Proteomes" id="UP000589036"/>
    </source>
</evidence>
<dbReference type="EMBL" id="JACCCC010000001">
    <property type="protein sequence ID" value="NYE50684.1"/>
    <property type="molecule type" value="Genomic_DNA"/>
</dbReference>
<dbReference type="PANTHER" id="PTHR36456:SF1">
    <property type="entry name" value="UPF0232 PROTEIN SCO3875"/>
    <property type="match status" value="1"/>
</dbReference>
<evidence type="ECO:0000313" key="2">
    <source>
        <dbReference type="EMBL" id="NYE50684.1"/>
    </source>
</evidence>
<dbReference type="PANTHER" id="PTHR36456">
    <property type="entry name" value="UPF0232 PROTEIN SCO3875"/>
    <property type="match status" value="1"/>
</dbReference>
<accession>A0A852U997</accession>
<gene>
    <name evidence="2" type="ORF">HDA32_005804</name>
</gene>